<dbReference type="AlphaFoldDB" id="A0A8H5C8X1"/>
<feature type="region of interest" description="Disordered" evidence="1">
    <location>
        <begin position="642"/>
        <end position="688"/>
    </location>
</feature>
<name>A0A8H5C8X1_9AGAR</name>
<feature type="domain" description="DUF6697" evidence="2">
    <location>
        <begin position="436"/>
        <end position="633"/>
    </location>
</feature>
<protein>
    <recommendedName>
        <fullName evidence="2">DUF6697 domain-containing protein</fullName>
    </recommendedName>
</protein>
<feature type="domain" description="DUF6697" evidence="2">
    <location>
        <begin position="146"/>
        <end position="300"/>
    </location>
</feature>
<dbReference type="InterPro" id="IPR046520">
    <property type="entry name" value="DUF6697"/>
</dbReference>
<organism evidence="3 4">
    <name type="scientific">Ephemerocybe angulata</name>
    <dbReference type="NCBI Taxonomy" id="980116"/>
    <lineage>
        <taxon>Eukaryota</taxon>
        <taxon>Fungi</taxon>
        <taxon>Dikarya</taxon>
        <taxon>Basidiomycota</taxon>
        <taxon>Agaricomycotina</taxon>
        <taxon>Agaricomycetes</taxon>
        <taxon>Agaricomycetidae</taxon>
        <taxon>Agaricales</taxon>
        <taxon>Agaricineae</taxon>
        <taxon>Psathyrellaceae</taxon>
        <taxon>Ephemerocybe</taxon>
    </lineage>
</organism>
<comment type="caution">
    <text evidence="3">The sequence shown here is derived from an EMBL/GenBank/DDBJ whole genome shotgun (WGS) entry which is preliminary data.</text>
</comment>
<feature type="compositionally biased region" description="Polar residues" evidence="1">
    <location>
        <begin position="645"/>
        <end position="654"/>
    </location>
</feature>
<evidence type="ECO:0000259" key="2">
    <source>
        <dbReference type="Pfam" id="PF20411"/>
    </source>
</evidence>
<dbReference type="Pfam" id="PF20411">
    <property type="entry name" value="DUF6697"/>
    <property type="match status" value="2"/>
</dbReference>
<gene>
    <name evidence="3" type="ORF">D9611_003004</name>
</gene>
<reference evidence="3 4" key="1">
    <citation type="journal article" date="2020" name="ISME J.">
        <title>Uncovering the hidden diversity of litter-decomposition mechanisms in mushroom-forming fungi.</title>
        <authorList>
            <person name="Floudas D."/>
            <person name="Bentzer J."/>
            <person name="Ahren D."/>
            <person name="Johansson T."/>
            <person name="Persson P."/>
            <person name="Tunlid A."/>
        </authorList>
    </citation>
    <scope>NUCLEOTIDE SEQUENCE [LARGE SCALE GENOMIC DNA]</scope>
    <source>
        <strain evidence="3 4">CBS 175.51</strain>
    </source>
</reference>
<evidence type="ECO:0000313" key="3">
    <source>
        <dbReference type="EMBL" id="KAF5337382.1"/>
    </source>
</evidence>
<feature type="region of interest" description="Disordered" evidence="1">
    <location>
        <begin position="1"/>
        <end position="62"/>
    </location>
</feature>
<evidence type="ECO:0000313" key="4">
    <source>
        <dbReference type="Proteomes" id="UP000541558"/>
    </source>
</evidence>
<accession>A0A8H5C8X1</accession>
<dbReference type="OrthoDB" id="3176940at2759"/>
<feature type="compositionally biased region" description="Low complexity" evidence="1">
    <location>
        <begin position="663"/>
        <end position="680"/>
    </location>
</feature>
<feature type="compositionally biased region" description="Basic residues" evidence="1">
    <location>
        <begin position="34"/>
        <end position="46"/>
    </location>
</feature>
<dbReference type="Proteomes" id="UP000541558">
    <property type="component" value="Unassembled WGS sequence"/>
</dbReference>
<proteinExistence type="predicted"/>
<sequence>MALLTRSQVKQESVEANNKDWNVQATTVPSRTRQTNKGKGLKHIKKERGSVKRELLEPRPYTLREARSARLRLQKKAESTPELKPIKSESTVDEKPQTLFKQLKTENSTISIKKEEYLLSEEVIESRYSAAGVPKEPHPAPVFPQTFARTFFSQTYGGRFVDSVPKISATRLARHGLNDWLFCTPDFHPLAPQTPGERGLWFSSGAALPPGEPGVRDGDVRRVITRVRKAPSALWKYQGQYEIRLALPITGDEWLNQPIEVKKTWISKLHTSNWGSWFRARIYARREYGRNASEPEIKTIQEQGFDKSLVRIRPRRRMVFDGVYVPTLREAHRIRIRLQKKAESLFEVKPLHQIRHAQEAAVKLENPIDGQTEFHPSSSAETTKIKPLKPKAAKLKGKKQVPNFDELFFEERYSAAGIPSQLYPIGIDQGAASFEFPRAFFSDIYGGNTRLARPPISPENLARHGLNDFLYFNLNYQPEAPQVPGARGLRFGVIGTHAPPWTDGIMRVITRTQTSPKALWQYQGQYELVPSRSIAVEEWERQRIVVRNNWISKLHIRPWGSWFRARIYARRTLGRDGTEEEIQDIQDEGHDTPDDVTQVEVAQALTRGDDVLTVYTMRCVGYDVAFQRELIEKFSTWVPKRSRSKNTSAASKTNRPAGHDSDILGGDSDLDNLSDLSDLTDLSDDDWE</sequence>
<keyword evidence="4" id="KW-1185">Reference proteome</keyword>
<evidence type="ECO:0000256" key="1">
    <source>
        <dbReference type="SAM" id="MobiDB-lite"/>
    </source>
</evidence>
<feature type="compositionally biased region" description="Polar residues" evidence="1">
    <location>
        <begin position="1"/>
        <end position="33"/>
    </location>
</feature>
<feature type="compositionally biased region" description="Basic and acidic residues" evidence="1">
    <location>
        <begin position="47"/>
        <end position="62"/>
    </location>
</feature>
<dbReference type="EMBL" id="JAACJK010000057">
    <property type="protein sequence ID" value="KAF5337382.1"/>
    <property type="molecule type" value="Genomic_DNA"/>
</dbReference>